<accession>A0A6N4V1D8</accession>
<dbReference type="AlphaFoldDB" id="A0A6N4V1D8"/>
<feature type="transmembrane region" description="Helical" evidence="1">
    <location>
        <begin position="87"/>
        <end position="106"/>
    </location>
</feature>
<keyword evidence="1" id="KW-1133">Transmembrane helix</keyword>
<reference evidence="2 3" key="1">
    <citation type="journal article" date="2019" name="Emerg. Microbes Infect.">
        <title>Comprehensive subspecies identification of 175 nontuberculous mycobacteria species based on 7547 genomic profiles.</title>
        <authorList>
            <person name="Matsumoto Y."/>
            <person name="Kinjo T."/>
            <person name="Motooka D."/>
            <person name="Nabeya D."/>
            <person name="Jung N."/>
            <person name="Uechi K."/>
            <person name="Horii T."/>
            <person name="Iida T."/>
            <person name="Fujita J."/>
            <person name="Nakamura S."/>
        </authorList>
    </citation>
    <scope>NUCLEOTIDE SEQUENCE [LARGE SCALE GENOMIC DNA]</scope>
    <source>
        <strain evidence="2 3">JCM 12272</strain>
        <plasmid evidence="2">pJCM12272</plasmid>
    </source>
</reference>
<evidence type="ECO:0000313" key="2">
    <source>
        <dbReference type="EMBL" id="BBX30408.1"/>
    </source>
</evidence>
<keyword evidence="1" id="KW-0472">Membrane</keyword>
<geneLocation type="plasmid" evidence="2 3">
    <name>pJCM12272</name>
</geneLocation>
<sequence>MATGIDRLVSYLKSKQSSYPAPDALVAQRNSRLWTAHAQRLAGTERDHALSMAAQWTATFQMLMATAPGDRRVPLRRGDRDENRAEFIYYLVLGLALLALAIYIAYNALT</sequence>
<name>A0A6N4V1D8_9MYCO</name>
<keyword evidence="3" id="KW-1185">Reference proteome</keyword>
<dbReference type="Proteomes" id="UP000466906">
    <property type="component" value="Plasmid pJCM12272"/>
</dbReference>
<dbReference type="EMBL" id="AP022566">
    <property type="protein sequence ID" value="BBX30408.1"/>
    <property type="molecule type" value="Genomic_DNA"/>
</dbReference>
<protein>
    <submittedName>
        <fullName evidence="2">Uncharacterized protein</fullName>
    </submittedName>
</protein>
<keyword evidence="2" id="KW-0614">Plasmid</keyword>
<organism evidence="2 3">
    <name type="scientific">Mycolicibacterium alvei</name>
    <dbReference type="NCBI Taxonomy" id="67081"/>
    <lineage>
        <taxon>Bacteria</taxon>
        <taxon>Bacillati</taxon>
        <taxon>Actinomycetota</taxon>
        <taxon>Actinomycetes</taxon>
        <taxon>Mycobacteriales</taxon>
        <taxon>Mycobacteriaceae</taxon>
        <taxon>Mycolicibacterium</taxon>
    </lineage>
</organism>
<evidence type="ECO:0000256" key="1">
    <source>
        <dbReference type="SAM" id="Phobius"/>
    </source>
</evidence>
<gene>
    <name evidence="2" type="ORF">MALV_55330</name>
</gene>
<dbReference type="KEGG" id="malv:MALV_55330"/>
<keyword evidence="1" id="KW-0812">Transmembrane</keyword>
<evidence type="ECO:0000313" key="3">
    <source>
        <dbReference type="Proteomes" id="UP000466906"/>
    </source>
</evidence>
<proteinExistence type="predicted"/>